<keyword evidence="5 9" id="KW-0862">Zinc</keyword>
<dbReference type="InterPro" id="IPR000755">
    <property type="entry name" value="A_A_dipeptidase"/>
</dbReference>
<feature type="binding site" evidence="9">
    <location>
        <position position="168"/>
    </location>
    <ligand>
        <name>Zn(2+)</name>
        <dbReference type="ChEBI" id="CHEBI:29105"/>
        <note>catalytic</note>
    </ligand>
</feature>
<dbReference type="CDD" id="cd14840">
    <property type="entry name" value="D-Ala-D-Ala_dipeptidase_Aad"/>
    <property type="match status" value="1"/>
</dbReference>
<feature type="site" description="Transition state stabilizer" evidence="9">
    <location>
        <position position="136"/>
    </location>
</feature>
<sequence>MQRYFGLFHFFLFPILIFSACSPRGSNEQISGEEVVLEAKGEDWVIDDSEFEIVEEIGPLEQSLIDAGLVDVEDVISGIFVDLKYSTTDNFFGQDVYGDLMRCYLQPEVAEMLKKAHEKLQEEHPELTFLVYDGVRPLSVQQILWDNLDKPDSVKPLYVADPKVGGLHNYGVAVDLTLAKAETGEALDMGTPYDYFGYPAYPDREAQMLREGKITKEQVANREILRKVMKHGGFSGIGSEWWHFNAYSRKDAAEKFGLVK</sequence>
<organism evidence="10 11">
    <name type="scientific">Fontibacter flavus</name>
    <dbReference type="NCBI Taxonomy" id="654838"/>
    <lineage>
        <taxon>Bacteria</taxon>
        <taxon>Pseudomonadati</taxon>
        <taxon>Bacteroidota</taxon>
        <taxon>Cytophagia</taxon>
        <taxon>Cytophagales</taxon>
        <taxon>Cyclobacteriaceae</taxon>
        <taxon>Fontibacter</taxon>
    </lineage>
</organism>
<evidence type="ECO:0000256" key="2">
    <source>
        <dbReference type="ARBA" id="ARBA00022670"/>
    </source>
</evidence>
<evidence type="ECO:0000256" key="7">
    <source>
        <dbReference type="ARBA" id="ARBA00023049"/>
    </source>
</evidence>
<evidence type="ECO:0000313" key="10">
    <source>
        <dbReference type="EMBL" id="MFC0261464.1"/>
    </source>
</evidence>
<feature type="binding site" evidence="9">
    <location>
        <position position="243"/>
    </location>
    <ligand>
        <name>Zn(2+)</name>
        <dbReference type="ChEBI" id="CHEBI:29105"/>
        <note>catalytic</note>
    </ligand>
</feature>
<name>A0ABV6FNM2_9BACT</name>
<keyword evidence="2 9" id="KW-0645">Protease</keyword>
<comment type="similarity">
    <text evidence="9">Belongs to the peptidase M15D family.</text>
</comment>
<keyword evidence="7 9" id="KW-0482">Metalloprotease</keyword>
<feature type="binding site" evidence="9">
    <location>
        <position position="175"/>
    </location>
    <ligand>
        <name>Zn(2+)</name>
        <dbReference type="ChEBI" id="CHEBI:29105"/>
        <note>catalytic</note>
    </ligand>
</feature>
<evidence type="ECO:0000256" key="5">
    <source>
        <dbReference type="ARBA" id="ARBA00022833"/>
    </source>
</evidence>
<dbReference type="PANTHER" id="PTHR43126">
    <property type="entry name" value="D-ALANYL-D-ALANINE DIPEPTIDASE"/>
    <property type="match status" value="1"/>
</dbReference>
<comment type="caution">
    <text evidence="10">The sequence shown here is derived from an EMBL/GenBank/DDBJ whole genome shotgun (WGS) entry which is preliminary data.</text>
</comment>
<keyword evidence="11" id="KW-1185">Reference proteome</keyword>
<comment type="function">
    <text evidence="9">Catalyzes hydrolysis of the D-alanyl-D-alanine dipeptide.</text>
</comment>
<dbReference type="InterPro" id="IPR009045">
    <property type="entry name" value="Zn_M74/Hedgehog-like"/>
</dbReference>
<evidence type="ECO:0000256" key="4">
    <source>
        <dbReference type="ARBA" id="ARBA00022801"/>
    </source>
</evidence>
<protein>
    <recommendedName>
        <fullName evidence="9">D-alanyl-D-alanine dipeptidase</fullName>
        <shortName evidence="9">D-Ala-D-Ala dipeptidase</shortName>
        <ecNumber evidence="9">3.4.13.22</ecNumber>
    </recommendedName>
</protein>
<evidence type="ECO:0000256" key="3">
    <source>
        <dbReference type="ARBA" id="ARBA00022723"/>
    </source>
</evidence>
<dbReference type="Pfam" id="PF01427">
    <property type="entry name" value="Peptidase_M15"/>
    <property type="match status" value="1"/>
</dbReference>
<dbReference type="SUPFAM" id="SSF55166">
    <property type="entry name" value="Hedgehog/DD-peptidase"/>
    <property type="match status" value="1"/>
</dbReference>
<dbReference type="RefSeq" id="WP_382385912.1">
    <property type="nucleotide sequence ID" value="NZ_JBHLWI010000004.1"/>
</dbReference>
<evidence type="ECO:0000256" key="6">
    <source>
        <dbReference type="ARBA" id="ARBA00022997"/>
    </source>
</evidence>
<keyword evidence="8" id="KW-0961">Cell wall biogenesis/degradation</keyword>
<evidence type="ECO:0000256" key="8">
    <source>
        <dbReference type="ARBA" id="ARBA00023316"/>
    </source>
</evidence>
<dbReference type="PROSITE" id="PS51257">
    <property type="entry name" value="PROKAR_LIPOPROTEIN"/>
    <property type="match status" value="1"/>
</dbReference>
<dbReference type="EMBL" id="JBHLWI010000004">
    <property type="protein sequence ID" value="MFC0261464.1"/>
    <property type="molecule type" value="Genomic_DNA"/>
</dbReference>
<gene>
    <name evidence="10" type="ORF">ACFFIP_02135</name>
</gene>
<dbReference type="PANTHER" id="PTHR43126:SF2">
    <property type="entry name" value="D-ALANYL-D-ALANINE DIPEPTIDASE"/>
    <property type="match status" value="1"/>
</dbReference>
<dbReference type="HAMAP" id="MF_01924">
    <property type="entry name" value="A_A_dipeptidase"/>
    <property type="match status" value="1"/>
</dbReference>
<dbReference type="EC" id="3.4.13.22" evidence="9"/>
<comment type="cofactor">
    <cofactor evidence="9">
        <name>Zn(2+)</name>
        <dbReference type="ChEBI" id="CHEBI:29105"/>
    </cofactor>
    <text evidence="9">Binds 1 zinc ion per subunit.</text>
</comment>
<dbReference type="Gene3D" id="3.30.1380.10">
    <property type="match status" value="1"/>
</dbReference>
<comment type="catalytic activity">
    <reaction evidence="1 9">
        <text>D-alanyl-D-alanine + H2O = 2 D-alanine</text>
        <dbReference type="Rhea" id="RHEA:20661"/>
        <dbReference type="ChEBI" id="CHEBI:15377"/>
        <dbReference type="ChEBI" id="CHEBI:57416"/>
        <dbReference type="ChEBI" id="CHEBI:57822"/>
        <dbReference type="EC" id="3.4.13.22"/>
    </reaction>
</comment>
<accession>A0ABV6FNM2</accession>
<evidence type="ECO:0000256" key="9">
    <source>
        <dbReference type="HAMAP-Rule" id="MF_01924"/>
    </source>
</evidence>
<evidence type="ECO:0000256" key="1">
    <source>
        <dbReference type="ARBA" id="ARBA00001362"/>
    </source>
</evidence>
<feature type="active site" description="Proton donor/acceptor" evidence="9">
    <location>
        <position position="240"/>
    </location>
</feature>
<keyword evidence="3 9" id="KW-0479">Metal-binding</keyword>
<proteinExistence type="inferred from homology"/>
<dbReference type="Proteomes" id="UP001589797">
    <property type="component" value="Unassembled WGS sequence"/>
</dbReference>
<keyword evidence="6 9" id="KW-0224">Dipeptidase</keyword>
<keyword evidence="4 9" id="KW-0378">Hydrolase</keyword>
<reference evidence="10 11" key="1">
    <citation type="submission" date="2024-09" db="EMBL/GenBank/DDBJ databases">
        <authorList>
            <person name="Sun Q."/>
            <person name="Mori K."/>
        </authorList>
    </citation>
    <scope>NUCLEOTIDE SEQUENCE [LARGE SCALE GENOMIC DNA]</scope>
    <source>
        <strain evidence="10 11">CCM 7650</strain>
    </source>
</reference>
<evidence type="ECO:0000313" key="11">
    <source>
        <dbReference type="Proteomes" id="UP001589797"/>
    </source>
</evidence>